<feature type="binding site" evidence="3">
    <location>
        <position position="297"/>
    </location>
    <ligand>
        <name>substrate</name>
    </ligand>
</feature>
<dbReference type="GO" id="GO:0000287">
    <property type="term" value="F:magnesium ion binding"/>
    <property type="evidence" value="ECO:0007669"/>
    <property type="project" value="UniProtKB-UniRule"/>
</dbReference>
<dbReference type="InterPro" id="IPR036291">
    <property type="entry name" value="NAD(P)-bd_dom_sf"/>
</dbReference>
<comment type="pathway">
    <text evidence="1">Metabolic intermediate biosynthesis; chorismate biosynthesis; chorismate from D-erythrose 4-phosphate and phosphoenolpyruvate: step 4/7.</text>
</comment>
<dbReference type="SUPFAM" id="SSF52540">
    <property type="entry name" value="P-loop containing nucleoside triphosphate hydrolases"/>
    <property type="match status" value="1"/>
</dbReference>
<keyword evidence="3" id="KW-0547">Nucleotide-binding</keyword>
<dbReference type="GO" id="GO:0004765">
    <property type="term" value="F:shikimate kinase activity"/>
    <property type="evidence" value="ECO:0007669"/>
    <property type="project" value="UniProtKB-UniRule"/>
</dbReference>
<organism evidence="6 7">
    <name type="scientific">Slackia equolifaciens</name>
    <dbReference type="NCBI Taxonomy" id="498718"/>
    <lineage>
        <taxon>Bacteria</taxon>
        <taxon>Bacillati</taxon>
        <taxon>Actinomycetota</taxon>
        <taxon>Coriobacteriia</taxon>
        <taxon>Eggerthellales</taxon>
        <taxon>Eggerthellaceae</taxon>
        <taxon>Slackia</taxon>
    </lineage>
</organism>
<dbReference type="Gene3D" id="3.40.50.300">
    <property type="entry name" value="P-loop containing nucleotide triphosphate hydrolases"/>
    <property type="match status" value="1"/>
</dbReference>
<comment type="caution">
    <text evidence="3">Lacks conserved residue(s) required for the propagation of feature annotation.</text>
</comment>
<dbReference type="Pfam" id="PF08501">
    <property type="entry name" value="Shikimate_dh_N"/>
    <property type="match status" value="1"/>
</dbReference>
<dbReference type="PANTHER" id="PTHR21089">
    <property type="entry name" value="SHIKIMATE DEHYDROGENASE"/>
    <property type="match status" value="1"/>
</dbReference>
<gene>
    <name evidence="3" type="primary">aroK</name>
    <name evidence="6" type="ORF">DMP06_04595</name>
</gene>
<keyword evidence="2 3" id="KW-0057">Aromatic amino acid biosynthesis</keyword>
<dbReference type="CDD" id="cd00464">
    <property type="entry name" value="SK"/>
    <property type="match status" value="1"/>
</dbReference>
<keyword evidence="3" id="KW-0963">Cytoplasm</keyword>
<comment type="function">
    <text evidence="3">Catalyzes the specific phosphorylation of the 3-hydroxyl group of shikimic acid using ATP as a cosubstrate.</text>
</comment>
<sequence>MAEQRIYGLLGEDLSYSYSPRIHAMLGGYEYKLMEMSREDAAEFVKHGEWDGLNISKAIQKEIMPLCDAFTDAVRKVGSVNALVKREDGTIVGHNTDYFGFSYLLNSYGIDVMGRKVVVLGSGGVAKAVHAVLQDRGAYEVVVVGDEGDVPMERVSEHYDAEYVVNATSVGVYPNCPDSPVDLEPFARTGELREGYADGLFALIDTTYNPAHSGIALQAEKLGIPVAGGLPMFVAQAKASVELFTGKDVSASQMEAVQRRIAFETANIVLIGMPSGGKSTIGALVAQKLEREFIDIDDYIPPAAGKSIPEIFAEDGEEAFRLIETKVTGDICKEGGRVVACGGGVVTQPRNYDLLHQNGVIVMLRRPLEQLISDGRPMSISKGVPRLARERAPRYVSWADVIVDNTLSPDRVADRVIDTVLACFDLDTLA</sequence>
<dbReference type="Proteomes" id="UP000269591">
    <property type="component" value="Unassembled WGS sequence"/>
</dbReference>
<dbReference type="InterPro" id="IPR031322">
    <property type="entry name" value="Shikimate/glucono_kinase"/>
</dbReference>
<evidence type="ECO:0000259" key="5">
    <source>
        <dbReference type="Pfam" id="PF18317"/>
    </source>
</evidence>
<dbReference type="RefSeq" id="WP_123208571.1">
    <property type="nucleotide sequence ID" value="NZ_JBHTHO010000037.1"/>
</dbReference>
<name>A0A3N0B0L8_9ACTN</name>
<reference evidence="7" key="1">
    <citation type="submission" date="2018-05" db="EMBL/GenBank/DDBJ databases">
        <title>Genome Sequencing of selected type strains of the family Eggerthellaceae.</title>
        <authorList>
            <person name="Danylec N."/>
            <person name="Stoll D.A."/>
            <person name="Doetsch A."/>
            <person name="Huch M."/>
        </authorList>
    </citation>
    <scope>NUCLEOTIDE SEQUENCE [LARGE SCALE GENOMIC DNA]</scope>
    <source>
        <strain evidence="7">DSM 24851</strain>
    </source>
</reference>
<feature type="binding site" evidence="3">
    <location>
        <begin position="275"/>
        <end position="280"/>
    </location>
    <ligand>
        <name>ATP</name>
        <dbReference type="ChEBI" id="CHEBI:30616"/>
    </ligand>
</feature>
<keyword evidence="3" id="KW-0479">Metal-binding</keyword>
<comment type="caution">
    <text evidence="6">The sequence shown here is derived from an EMBL/GenBank/DDBJ whole genome shotgun (WGS) entry which is preliminary data.</text>
</comment>
<dbReference type="GO" id="GO:0009423">
    <property type="term" value="P:chorismate biosynthetic process"/>
    <property type="evidence" value="ECO:0007669"/>
    <property type="project" value="UniProtKB-UniRule"/>
</dbReference>
<protein>
    <recommendedName>
        <fullName evidence="3">Shikimate kinase</fullName>
        <shortName evidence="3">SK</shortName>
        <ecNumber evidence="3">2.7.1.71</ecNumber>
    </recommendedName>
</protein>
<keyword evidence="3" id="KW-0067">ATP-binding</keyword>
<dbReference type="Pfam" id="PF18317">
    <property type="entry name" value="SDH_C"/>
    <property type="match status" value="1"/>
</dbReference>
<evidence type="ECO:0000313" key="7">
    <source>
        <dbReference type="Proteomes" id="UP000269591"/>
    </source>
</evidence>
<dbReference type="GO" id="GO:0008652">
    <property type="term" value="P:amino acid biosynthetic process"/>
    <property type="evidence" value="ECO:0007669"/>
    <property type="project" value="UniProtKB-KW"/>
</dbReference>
<dbReference type="EMBL" id="QIBX01000005">
    <property type="protein sequence ID" value="RNL40645.1"/>
    <property type="molecule type" value="Genomic_DNA"/>
</dbReference>
<evidence type="ECO:0000256" key="3">
    <source>
        <dbReference type="HAMAP-Rule" id="MF_00109"/>
    </source>
</evidence>
<dbReference type="InterPro" id="IPR000623">
    <property type="entry name" value="Shikimate_kinase/TSH1"/>
</dbReference>
<evidence type="ECO:0000256" key="2">
    <source>
        <dbReference type="ARBA" id="ARBA00023141"/>
    </source>
</evidence>
<dbReference type="InterPro" id="IPR013708">
    <property type="entry name" value="Shikimate_DH-bd_N"/>
</dbReference>
<dbReference type="HAMAP" id="MF_00109">
    <property type="entry name" value="Shikimate_kinase"/>
    <property type="match status" value="1"/>
</dbReference>
<dbReference type="GO" id="GO:0019632">
    <property type="term" value="P:shikimate metabolic process"/>
    <property type="evidence" value="ECO:0007669"/>
    <property type="project" value="TreeGrafter"/>
</dbReference>
<dbReference type="GO" id="GO:0004764">
    <property type="term" value="F:shikimate 3-dehydrogenase (NADP+) activity"/>
    <property type="evidence" value="ECO:0007669"/>
    <property type="project" value="InterPro"/>
</dbReference>
<comment type="catalytic activity">
    <reaction evidence="3">
        <text>shikimate + ATP = 3-phosphoshikimate + ADP + H(+)</text>
        <dbReference type="Rhea" id="RHEA:13121"/>
        <dbReference type="ChEBI" id="CHEBI:15378"/>
        <dbReference type="ChEBI" id="CHEBI:30616"/>
        <dbReference type="ChEBI" id="CHEBI:36208"/>
        <dbReference type="ChEBI" id="CHEBI:145989"/>
        <dbReference type="ChEBI" id="CHEBI:456216"/>
        <dbReference type="EC" id="2.7.1.71"/>
    </reaction>
</comment>
<dbReference type="SUPFAM" id="SSF51735">
    <property type="entry name" value="NAD(P)-binding Rossmann-fold domains"/>
    <property type="match status" value="1"/>
</dbReference>
<accession>A0A3N0B0L8</accession>
<keyword evidence="3" id="KW-0460">Magnesium</keyword>
<dbReference type="InterPro" id="IPR041121">
    <property type="entry name" value="SDH_C"/>
</dbReference>
<feature type="binding site" evidence="3">
    <location>
        <position position="343"/>
    </location>
    <ligand>
        <name>substrate</name>
    </ligand>
</feature>
<evidence type="ECO:0000256" key="1">
    <source>
        <dbReference type="ARBA" id="ARBA00004871"/>
    </source>
</evidence>
<feature type="binding site" evidence="3">
    <location>
        <position position="321"/>
    </location>
    <ligand>
        <name>substrate</name>
    </ligand>
</feature>
<dbReference type="UniPathway" id="UPA00053">
    <property type="reaction ID" value="UER00088"/>
</dbReference>
<proteinExistence type="inferred from homology"/>
<comment type="subcellular location">
    <subcellularLocation>
        <location evidence="3">Cytoplasm</location>
    </subcellularLocation>
</comment>
<dbReference type="Gene3D" id="3.40.50.10860">
    <property type="entry name" value="Leucine Dehydrogenase, chain A, domain 1"/>
    <property type="match status" value="1"/>
</dbReference>
<dbReference type="InterPro" id="IPR022893">
    <property type="entry name" value="Shikimate_DH_fam"/>
</dbReference>
<feature type="domain" description="SDH C-terminal" evidence="5">
    <location>
        <begin position="229"/>
        <end position="256"/>
    </location>
</feature>
<feature type="binding site" evidence="3">
    <location>
        <position position="391"/>
    </location>
    <ligand>
        <name>substrate</name>
    </ligand>
</feature>
<dbReference type="InterPro" id="IPR027417">
    <property type="entry name" value="P-loop_NTPase"/>
</dbReference>
<dbReference type="GO" id="GO:0050661">
    <property type="term" value="F:NADP binding"/>
    <property type="evidence" value="ECO:0007669"/>
    <property type="project" value="TreeGrafter"/>
</dbReference>
<feature type="binding site" evidence="3">
    <location>
        <position position="279"/>
    </location>
    <ligand>
        <name>Mg(2+)</name>
        <dbReference type="ChEBI" id="CHEBI:18420"/>
    </ligand>
</feature>
<dbReference type="OrthoDB" id="9800332at2"/>
<keyword evidence="3" id="KW-0418">Kinase</keyword>
<dbReference type="GO" id="GO:0005524">
    <property type="term" value="F:ATP binding"/>
    <property type="evidence" value="ECO:0007669"/>
    <property type="project" value="UniProtKB-UniRule"/>
</dbReference>
<feature type="domain" description="Shikimate dehydrogenase substrate binding N-terminal" evidence="4">
    <location>
        <begin position="9"/>
        <end position="82"/>
    </location>
</feature>
<comment type="pathway">
    <text evidence="3">Metabolic intermediate biosynthesis; chorismate biosynthesis; chorismate from D-erythrose 4-phosphate and phosphoenolpyruvate: step 5/7.</text>
</comment>
<dbReference type="Gene3D" id="3.40.50.720">
    <property type="entry name" value="NAD(P)-binding Rossmann-like Domain"/>
    <property type="match status" value="1"/>
</dbReference>
<dbReference type="Pfam" id="PF01202">
    <property type="entry name" value="SKI"/>
    <property type="match status" value="1"/>
</dbReference>
<evidence type="ECO:0000259" key="4">
    <source>
        <dbReference type="Pfam" id="PF08501"/>
    </source>
</evidence>
<dbReference type="AlphaFoldDB" id="A0A3N0B0L8"/>
<comment type="similarity">
    <text evidence="3">Belongs to the shikimate kinase family.</text>
</comment>
<dbReference type="PRINTS" id="PR01100">
    <property type="entry name" value="SHIKIMTKNASE"/>
</dbReference>
<feature type="binding site" evidence="3">
    <location>
        <position position="376"/>
    </location>
    <ligand>
        <name>ATP</name>
        <dbReference type="ChEBI" id="CHEBI:30616"/>
    </ligand>
</feature>
<dbReference type="EC" id="2.7.1.71" evidence="3"/>
<keyword evidence="7" id="KW-1185">Reference proteome</keyword>
<dbReference type="InterPro" id="IPR046346">
    <property type="entry name" value="Aminoacid_DH-like_N_sf"/>
</dbReference>
<dbReference type="PANTHER" id="PTHR21089:SF1">
    <property type="entry name" value="BIFUNCTIONAL 3-DEHYDROQUINATE DEHYDRATASE_SHIKIMATE DEHYDROGENASE, CHLOROPLASTIC"/>
    <property type="match status" value="1"/>
</dbReference>
<dbReference type="GO" id="GO:0005829">
    <property type="term" value="C:cytosol"/>
    <property type="evidence" value="ECO:0007669"/>
    <property type="project" value="TreeGrafter"/>
</dbReference>
<dbReference type="SUPFAM" id="SSF53223">
    <property type="entry name" value="Aminoacid dehydrogenase-like, N-terminal domain"/>
    <property type="match status" value="1"/>
</dbReference>
<dbReference type="GO" id="GO:0009073">
    <property type="term" value="P:aromatic amino acid family biosynthetic process"/>
    <property type="evidence" value="ECO:0007669"/>
    <property type="project" value="UniProtKB-KW"/>
</dbReference>
<comment type="cofactor">
    <cofactor evidence="3">
        <name>Mg(2+)</name>
        <dbReference type="ChEBI" id="CHEBI:18420"/>
    </cofactor>
    <text evidence="3">Binds 1 Mg(2+) ion per subunit.</text>
</comment>
<evidence type="ECO:0000313" key="6">
    <source>
        <dbReference type="EMBL" id="RNL40645.1"/>
    </source>
</evidence>
<keyword evidence="3" id="KW-0028">Amino-acid biosynthesis</keyword>
<comment type="subunit">
    <text evidence="3">Monomer.</text>
</comment>
<keyword evidence="3" id="KW-0808">Transferase</keyword>